<dbReference type="PROSITE" id="PS51085">
    <property type="entry name" value="2FE2S_FER_2"/>
    <property type="match status" value="1"/>
</dbReference>
<dbReference type="InterPro" id="IPR017927">
    <property type="entry name" value="FAD-bd_FR_type"/>
</dbReference>
<dbReference type="SUPFAM" id="SSF54292">
    <property type="entry name" value="2Fe-2S ferredoxin-like"/>
    <property type="match status" value="1"/>
</dbReference>
<dbReference type="Gene3D" id="2.40.30.10">
    <property type="entry name" value="Translation factors"/>
    <property type="match status" value="1"/>
</dbReference>
<dbReference type="InterPro" id="IPR006058">
    <property type="entry name" value="2Fe2S_fd_BS"/>
</dbReference>
<dbReference type="EMBL" id="PPCN01000001">
    <property type="protein sequence ID" value="POF34517.1"/>
    <property type="molecule type" value="Genomic_DNA"/>
</dbReference>
<dbReference type="PRINTS" id="PR00410">
    <property type="entry name" value="PHEHYDRXLASE"/>
</dbReference>
<dbReference type="PANTHER" id="PTHR47354">
    <property type="entry name" value="NADH OXIDOREDUCTASE HCR"/>
    <property type="match status" value="1"/>
</dbReference>
<dbReference type="InterPro" id="IPR001041">
    <property type="entry name" value="2Fe-2S_ferredoxin-type"/>
</dbReference>
<evidence type="ECO:0000313" key="3">
    <source>
        <dbReference type="EMBL" id="POF34517.1"/>
    </source>
</evidence>
<dbReference type="InterPro" id="IPR017938">
    <property type="entry name" value="Riboflavin_synthase-like_b-brl"/>
</dbReference>
<comment type="caution">
    <text evidence="3">The sequence shown here is derived from an EMBL/GenBank/DDBJ whole genome shotgun (WGS) entry which is preliminary data.</text>
</comment>
<evidence type="ECO:0000259" key="2">
    <source>
        <dbReference type="PROSITE" id="PS51384"/>
    </source>
</evidence>
<dbReference type="SUPFAM" id="SSF63380">
    <property type="entry name" value="Riboflavin synthase domain-like"/>
    <property type="match status" value="1"/>
</dbReference>
<dbReference type="InterPro" id="IPR050415">
    <property type="entry name" value="MRET"/>
</dbReference>
<dbReference type="GO" id="GO:0051537">
    <property type="term" value="F:2 iron, 2 sulfur cluster binding"/>
    <property type="evidence" value="ECO:0007669"/>
    <property type="project" value="InterPro"/>
</dbReference>
<dbReference type="InterPro" id="IPR001433">
    <property type="entry name" value="OxRdtase_FAD/NAD-bd"/>
</dbReference>
<dbReference type="InterPro" id="IPR008333">
    <property type="entry name" value="Cbr1-like_FAD-bd_dom"/>
</dbReference>
<dbReference type="OrthoDB" id="9806195at2"/>
<dbReference type="PROSITE" id="PS51384">
    <property type="entry name" value="FAD_FR"/>
    <property type="match status" value="1"/>
</dbReference>
<proteinExistence type="predicted"/>
<dbReference type="InterPro" id="IPR036010">
    <property type="entry name" value="2Fe-2S_ferredoxin-like_sf"/>
</dbReference>
<name>A0A2S3V3F0_9HYPH</name>
<feature type="domain" description="FAD-binding FR-type" evidence="2">
    <location>
        <begin position="100"/>
        <end position="198"/>
    </location>
</feature>
<keyword evidence="3" id="KW-0560">Oxidoreductase</keyword>
<keyword evidence="3" id="KW-0503">Monooxygenase</keyword>
<dbReference type="AlphaFoldDB" id="A0A2S3V3F0"/>
<dbReference type="PROSITE" id="PS00197">
    <property type="entry name" value="2FE2S_FER_1"/>
    <property type="match status" value="1"/>
</dbReference>
<gene>
    <name evidence="3" type="ORF">CLV41_101973</name>
</gene>
<dbReference type="CDD" id="cd00207">
    <property type="entry name" value="fer2"/>
    <property type="match status" value="1"/>
</dbReference>
<protein>
    <submittedName>
        <fullName evidence="3">Toluene monooxygenase electron transfer component</fullName>
    </submittedName>
</protein>
<keyword evidence="4" id="KW-1185">Reference proteome</keyword>
<dbReference type="GO" id="GO:0004497">
    <property type="term" value="F:monooxygenase activity"/>
    <property type="evidence" value="ECO:0007669"/>
    <property type="project" value="UniProtKB-KW"/>
</dbReference>
<dbReference type="SUPFAM" id="SSF52343">
    <property type="entry name" value="Ferredoxin reductase-like, C-terminal NADP-linked domain"/>
    <property type="match status" value="1"/>
</dbReference>
<dbReference type="Pfam" id="PF00111">
    <property type="entry name" value="Fer2"/>
    <property type="match status" value="1"/>
</dbReference>
<accession>A0A2S3V3F0</accession>
<dbReference type="InterPro" id="IPR012675">
    <property type="entry name" value="Beta-grasp_dom_sf"/>
</dbReference>
<sequence>MTKIKIHPDGPVFDCREGDTILRAALRAGLGMPYSCNVGSCGNCRFELLDGEVLHQRTDAPAWSERDLKRNRWLGCQAAPKSDCTIKFRQDPSTVCRDRPEIRTAELVSITPVTRDINEFTFRIPAQDGFRPGQYALITPPDVEGGRAYSMANLAGDGTWSFMIKRVPGGAATGCLFEQATPGDEMTIDGPYGTAWLRADSERDIVLAAGGSGLSPMVSIARGALAQGMLDNQTLHFFYGARTSSDLFDPEAVLGKELAGKIRFTAALSEAETGWSGPSGLLPNVIAQTMGPALCEQELYFAGPPAMSAAIQKTAYEAGLQMDRMHFDEFF</sequence>
<dbReference type="Pfam" id="PF00970">
    <property type="entry name" value="FAD_binding_6"/>
    <property type="match status" value="1"/>
</dbReference>
<dbReference type="InterPro" id="IPR039261">
    <property type="entry name" value="FNR_nucleotide-bd"/>
</dbReference>
<dbReference type="Pfam" id="PF00175">
    <property type="entry name" value="NAD_binding_1"/>
    <property type="match status" value="1"/>
</dbReference>
<dbReference type="PANTHER" id="PTHR47354:SF5">
    <property type="entry name" value="PROTEIN RFBI"/>
    <property type="match status" value="1"/>
</dbReference>
<dbReference type="RefSeq" id="WP_103221081.1">
    <property type="nucleotide sequence ID" value="NZ_PPCN01000001.1"/>
</dbReference>
<feature type="domain" description="2Fe-2S ferredoxin-type" evidence="1">
    <location>
        <begin position="2"/>
        <end position="92"/>
    </location>
</feature>
<organism evidence="3 4">
    <name type="scientific">Roseibium marinum</name>
    <dbReference type="NCBI Taxonomy" id="281252"/>
    <lineage>
        <taxon>Bacteria</taxon>
        <taxon>Pseudomonadati</taxon>
        <taxon>Pseudomonadota</taxon>
        <taxon>Alphaproteobacteria</taxon>
        <taxon>Hyphomicrobiales</taxon>
        <taxon>Stappiaceae</taxon>
        <taxon>Roseibium</taxon>
    </lineage>
</organism>
<dbReference type="Gene3D" id="3.40.50.80">
    <property type="entry name" value="Nucleotide-binding domain of ferredoxin-NADP reductase (FNR) module"/>
    <property type="match status" value="1"/>
</dbReference>
<evidence type="ECO:0000259" key="1">
    <source>
        <dbReference type="PROSITE" id="PS51085"/>
    </source>
</evidence>
<dbReference type="Gene3D" id="3.10.20.30">
    <property type="match status" value="1"/>
</dbReference>
<evidence type="ECO:0000313" key="4">
    <source>
        <dbReference type="Proteomes" id="UP000236959"/>
    </source>
</evidence>
<dbReference type="Proteomes" id="UP000236959">
    <property type="component" value="Unassembled WGS sequence"/>
</dbReference>
<reference evidence="3 4" key="1">
    <citation type="submission" date="2018-01" db="EMBL/GenBank/DDBJ databases">
        <title>Genomic Encyclopedia of Archaeal and Bacterial Type Strains, Phase II (KMG-II): from individual species to whole genera.</title>
        <authorList>
            <person name="Goeker M."/>
        </authorList>
    </citation>
    <scope>NUCLEOTIDE SEQUENCE [LARGE SCALE GENOMIC DNA]</scope>
    <source>
        <strain evidence="3 4">DSM 17023</strain>
    </source>
</reference>